<evidence type="ECO:0000259" key="3">
    <source>
        <dbReference type="Pfam" id="PF05378"/>
    </source>
</evidence>
<dbReference type="InterPro" id="IPR008040">
    <property type="entry name" value="Hydant_A_N"/>
</dbReference>
<feature type="region of interest" description="Disordered" evidence="1">
    <location>
        <begin position="564"/>
        <end position="584"/>
    </location>
</feature>
<dbReference type="GO" id="GO:0005829">
    <property type="term" value="C:cytosol"/>
    <property type="evidence" value="ECO:0007669"/>
    <property type="project" value="TreeGrafter"/>
</dbReference>
<feature type="compositionally biased region" description="Polar residues" evidence="1">
    <location>
        <begin position="573"/>
        <end position="584"/>
    </location>
</feature>
<sequence>MERLINIDNGGTLTDICVWDGEEFSFTKTLTTPFDLSQCLFDGMAKASTDIFGEEDLPRLLHSTRHIRYSTTQGTNALVERKGPQIGVLTDSPTLAEELRTGDASAELFDDLVGSRVAVIDADRDLEELSQDIVRQVNRLTTDGAARLVIAMADREKERTVKGVLLRKFPRHLLGSVPILFTWEFTPDAVRGRRVWSGIINSFLHPTMERFLYNAEHRLRDHKVKNPLLIYRNDGASSRVAKSVALKTYSSGPRGGLEGTKALSSAYGLEHVLMIDVGGTTTDVGSVKNSTISTDRRGSIRGVPVSFAMSNVHSSGVGGSSVIALRNGVITVGPESVGAAPGPACFGFGGKQATITDVNLLLGVLDPDTYLDGGFSLDAQRSRAVITEVIAGPLGISLEEALIRMEAAYFERMSTSFADDVVDAETTTVAAFGGAGPMSACGAARIAGVRRVLVPRMAAVFSAFGIGFSDIAQTYEANIAGLSANEFAATKTRLRERATRDMFQEGHEIGECRLEWSVVQEDAEGQLLSEDSYSESDPQPSASAHHAMLTLTARFELPHASIPQAEATEKSPAVSSSTRNVRSTAAQVDEVPVFDLDTQKAGAAGAGPAIVEGPYFTARVPQGWKFDVTVAGDLMLTDTIEN</sequence>
<gene>
    <name evidence="4" type="ORF">G6034_17775</name>
</gene>
<dbReference type="AlphaFoldDB" id="A0A7Y7IKC1"/>
<feature type="domain" description="Hydantoinase/oxoprolinase N-terminal" evidence="3">
    <location>
        <begin position="5"/>
        <end position="112"/>
    </location>
</feature>
<dbReference type="RefSeq" id="WP_176636432.1">
    <property type="nucleotide sequence ID" value="NZ_JAAMFM010000038.1"/>
</dbReference>
<accession>A0A7Y7IKC1</accession>
<organism evidence="4 5">
    <name type="scientific">Arthrobacter wenxiniae</name>
    <dbReference type="NCBI Taxonomy" id="2713570"/>
    <lineage>
        <taxon>Bacteria</taxon>
        <taxon>Bacillati</taxon>
        <taxon>Actinomycetota</taxon>
        <taxon>Actinomycetes</taxon>
        <taxon>Micrococcales</taxon>
        <taxon>Micrococcaceae</taxon>
        <taxon>Arthrobacter</taxon>
    </lineage>
</organism>
<comment type="caution">
    <text evidence="4">The sequence shown here is derived from an EMBL/GenBank/DDBJ whole genome shotgun (WGS) entry which is preliminary data.</text>
</comment>
<dbReference type="GO" id="GO:0006749">
    <property type="term" value="P:glutathione metabolic process"/>
    <property type="evidence" value="ECO:0007669"/>
    <property type="project" value="TreeGrafter"/>
</dbReference>
<proteinExistence type="predicted"/>
<dbReference type="EMBL" id="JAAMFM010000038">
    <property type="protein sequence ID" value="NVM96720.1"/>
    <property type="molecule type" value="Genomic_DNA"/>
</dbReference>
<protein>
    <submittedName>
        <fullName evidence="4">Hydantoinase/oxoprolinase family protein</fullName>
    </submittedName>
</protein>
<dbReference type="PANTHER" id="PTHR11365">
    <property type="entry name" value="5-OXOPROLINASE RELATED"/>
    <property type="match status" value="1"/>
</dbReference>
<dbReference type="InterPro" id="IPR002821">
    <property type="entry name" value="Hydantoinase_A"/>
</dbReference>
<feature type="domain" description="Hydantoinase A/oxoprolinase" evidence="2">
    <location>
        <begin position="196"/>
        <end position="474"/>
    </location>
</feature>
<evidence type="ECO:0000256" key="1">
    <source>
        <dbReference type="SAM" id="MobiDB-lite"/>
    </source>
</evidence>
<dbReference type="Pfam" id="PF05378">
    <property type="entry name" value="Hydant_A_N"/>
    <property type="match status" value="1"/>
</dbReference>
<dbReference type="InterPro" id="IPR045079">
    <property type="entry name" value="Oxoprolinase-like"/>
</dbReference>
<keyword evidence="5" id="KW-1185">Reference proteome</keyword>
<dbReference type="GO" id="GO:0017168">
    <property type="term" value="F:5-oxoprolinase (ATP-hydrolyzing) activity"/>
    <property type="evidence" value="ECO:0007669"/>
    <property type="project" value="TreeGrafter"/>
</dbReference>
<name>A0A7Y7IKC1_9MICC</name>
<evidence type="ECO:0000259" key="2">
    <source>
        <dbReference type="Pfam" id="PF01968"/>
    </source>
</evidence>
<evidence type="ECO:0000313" key="5">
    <source>
        <dbReference type="Proteomes" id="UP000543556"/>
    </source>
</evidence>
<dbReference type="Pfam" id="PF01968">
    <property type="entry name" value="Hydantoinase_A"/>
    <property type="match status" value="1"/>
</dbReference>
<dbReference type="Proteomes" id="UP000543556">
    <property type="component" value="Unassembled WGS sequence"/>
</dbReference>
<evidence type="ECO:0000313" key="4">
    <source>
        <dbReference type="EMBL" id="NVM96720.1"/>
    </source>
</evidence>
<reference evidence="4 5" key="1">
    <citation type="submission" date="2020-02" db="EMBL/GenBank/DDBJ databases">
        <title>Genome sequence of strain AETb3-4.</title>
        <authorList>
            <person name="Gao J."/>
            <person name="Zhang X."/>
        </authorList>
    </citation>
    <scope>NUCLEOTIDE SEQUENCE [LARGE SCALE GENOMIC DNA]</scope>
    <source>
        <strain evidence="4 5">AETb3-4</strain>
    </source>
</reference>
<dbReference type="PANTHER" id="PTHR11365:SF23">
    <property type="entry name" value="HYPOTHETICAL 5-OXOPROLINASE (EUROFUNG)-RELATED"/>
    <property type="match status" value="1"/>
</dbReference>